<feature type="compositionally biased region" description="Low complexity" evidence="4">
    <location>
        <begin position="414"/>
        <end position="428"/>
    </location>
</feature>
<comment type="similarity">
    <text evidence="1">Belongs to the sorting nexin family.</text>
</comment>
<dbReference type="InterPro" id="IPR048767">
    <property type="entry name" value="SNX17-31_FERM_F2"/>
</dbReference>
<dbReference type="InterPro" id="IPR036871">
    <property type="entry name" value="PX_dom_sf"/>
</dbReference>
<sequence length="503" mass="57530">MHFSIPDTQEVKGNDSTYLMYNVHINGNFHCSLRYRQFLGLHEQLRKEFGTGRVPQFPPKKFLSLSAVQLEERRCCLEKYIQNASQNSEIASSELFTGFLRLAQHETSGEPVAKRPIDVFLPNGHQMTVDVWNNAPTSVLYKLVSQECKLRDDLAEHFGLYIFRKEPDGYWIVLRKLNEYESPYISIKWLDDTHRIVFRKCGWDLSHDDLLMDDRVGLHMLYVQMVSDIENGWIIVPKEVLVKQLTALQSQGSKKEYVRVARRLKFYGYMKFPYCQSDFLQPSSELTVYIGNRELVVITPRREEISFKVTRMKCWRITLHHERNGDVKAELSFEYLQSKDKLEWITLMSEQSVIMALCLQEIVSDMVAKQHPTNPSLIGVMRTKVRSVKTMFYYIRRDGDQVPLNDDIIVPKTSGSSSLSNCSSGNSSPTTHSLSNGCSTSSAAATPTSSLTRNNSYDVPSTLGITKRRPSNNSLCRQSSVINSNDNLFHENSAFAGIGDDDL</sequence>
<evidence type="ECO:0000256" key="3">
    <source>
        <dbReference type="ARBA" id="ARBA00022927"/>
    </source>
</evidence>
<comment type="caution">
    <text evidence="6">The sequence shown here is derived from an EMBL/GenBank/DDBJ whole genome shotgun (WGS) entry which is preliminary data.</text>
</comment>
<accession>A0ABP1S5U3</accession>
<dbReference type="Pfam" id="PF18116">
    <property type="entry name" value="SNX17_FERM_C"/>
    <property type="match status" value="1"/>
</dbReference>
<keyword evidence="7" id="KW-1185">Reference proteome</keyword>
<organism evidence="6 7">
    <name type="scientific">Orchesella dallaii</name>
    <dbReference type="NCBI Taxonomy" id="48710"/>
    <lineage>
        <taxon>Eukaryota</taxon>
        <taxon>Metazoa</taxon>
        <taxon>Ecdysozoa</taxon>
        <taxon>Arthropoda</taxon>
        <taxon>Hexapoda</taxon>
        <taxon>Collembola</taxon>
        <taxon>Entomobryomorpha</taxon>
        <taxon>Entomobryoidea</taxon>
        <taxon>Orchesellidae</taxon>
        <taxon>Orchesellinae</taxon>
        <taxon>Orchesella</taxon>
    </lineage>
</organism>
<dbReference type="Proteomes" id="UP001642540">
    <property type="component" value="Unassembled WGS sequence"/>
</dbReference>
<dbReference type="Pfam" id="PF21273">
    <property type="entry name" value="SNX17-27-31_F1_FERM"/>
    <property type="match status" value="1"/>
</dbReference>
<feature type="region of interest" description="Disordered" evidence="4">
    <location>
        <begin position="414"/>
        <end position="472"/>
    </location>
</feature>
<dbReference type="InterPro" id="IPR048763">
    <property type="entry name" value="SNX17-31_FERM_F1"/>
</dbReference>
<keyword evidence="2" id="KW-0813">Transport</keyword>
<evidence type="ECO:0000259" key="5">
    <source>
        <dbReference type="PROSITE" id="PS50195"/>
    </source>
</evidence>
<evidence type="ECO:0000256" key="4">
    <source>
        <dbReference type="SAM" id="MobiDB-lite"/>
    </source>
</evidence>
<evidence type="ECO:0000256" key="2">
    <source>
        <dbReference type="ARBA" id="ARBA00022448"/>
    </source>
</evidence>
<reference evidence="6 7" key="1">
    <citation type="submission" date="2024-08" db="EMBL/GenBank/DDBJ databases">
        <authorList>
            <person name="Cucini C."/>
            <person name="Frati F."/>
        </authorList>
    </citation>
    <scope>NUCLEOTIDE SEQUENCE [LARGE SCALE GENOMIC DNA]</scope>
</reference>
<dbReference type="Gene3D" id="3.10.20.90">
    <property type="entry name" value="Phosphatidylinositol 3-kinase Catalytic Subunit, Chain A, domain 1"/>
    <property type="match status" value="1"/>
</dbReference>
<dbReference type="Pfam" id="PF21271">
    <property type="entry name" value="SNX17-31_F2_FERM"/>
    <property type="match status" value="1"/>
</dbReference>
<dbReference type="PANTHER" id="PTHR12431">
    <property type="entry name" value="SORTING NEXIN 17 AND 27"/>
    <property type="match status" value="1"/>
</dbReference>
<keyword evidence="3" id="KW-0653">Protein transport</keyword>
<gene>
    <name evidence="6" type="ORF">ODALV1_LOCUS30149</name>
</gene>
<dbReference type="InterPro" id="IPR001683">
    <property type="entry name" value="PX_dom"/>
</dbReference>
<proteinExistence type="inferred from homology"/>
<dbReference type="Gene3D" id="2.30.29.30">
    <property type="entry name" value="Pleckstrin-homology domain (PH domain)/Phosphotyrosine-binding domain (PTB)"/>
    <property type="match status" value="1"/>
</dbReference>
<dbReference type="PROSITE" id="PS50195">
    <property type="entry name" value="PX"/>
    <property type="match status" value="1"/>
</dbReference>
<evidence type="ECO:0000313" key="6">
    <source>
        <dbReference type="EMBL" id="CAL8144292.1"/>
    </source>
</evidence>
<dbReference type="SMART" id="SM00312">
    <property type="entry name" value="PX"/>
    <property type="match status" value="1"/>
</dbReference>
<dbReference type="Gene3D" id="1.20.80.60">
    <property type="match status" value="1"/>
</dbReference>
<dbReference type="Gene3D" id="3.30.1520.10">
    <property type="entry name" value="Phox-like domain"/>
    <property type="match status" value="1"/>
</dbReference>
<evidence type="ECO:0000256" key="1">
    <source>
        <dbReference type="ARBA" id="ARBA00010883"/>
    </source>
</evidence>
<feature type="compositionally biased region" description="Polar residues" evidence="4">
    <location>
        <begin position="429"/>
        <end position="438"/>
    </location>
</feature>
<dbReference type="InterPro" id="IPR040842">
    <property type="entry name" value="SNX17/31_FERM"/>
</dbReference>
<feature type="compositionally biased region" description="Low complexity" evidence="4">
    <location>
        <begin position="439"/>
        <end position="450"/>
    </location>
</feature>
<evidence type="ECO:0000313" key="7">
    <source>
        <dbReference type="Proteomes" id="UP001642540"/>
    </source>
</evidence>
<dbReference type="InterPro" id="IPR011993">
    <property type="entry name" value="PH-like_dom_sf"/>
</dbReference>
<protein>
    <recommendedName>
        <fullName evidence="5">PX domain-containing protein</fullName>
    </recommendedName>
</protein>
<dbReference type="CDD" id="cd06885">
    <property type="entry name" value="PX_SNX17_31"/>
    <property type="match status" value="1"/>
</dbReference>
<name>A0ABP1S5U3_9HEXA</name>
<dbReference type="EMBL" id="CAXLJM020000160">
    <property type="protein sequence ID" value="CAL8144292.1"/>
    <property type="molecule type" value="Genomic_DNA"/>
</dbReference>
<dbReference type="SUPFAM" id="SSF64268">
    <property type="entry name" value="PX domain"/>
    <property type="match status" value="1"/>
</dbReference>
<feature type="domain" description="PX" evidence="5">
    <location>
        <begin position="1"/>
        <end position="107"/>
    </location>
</feature>
<dbReference type="Pfam" id="PF00787">
    <property type="entry name" value="PX"/>
    <property type="match status" value="1"/>
</dbReference>
<dbReference type="PANTHER" id="PTHR12431:SF14">
    <property type="entry name" value="LD15323P"/>
    <property type="match status" value="1"/>
</dbReference>